<dbReference type="GO" id="GO:0016586">
    <property type="term" value="C:RSC-type complex"/>
    <property type="evidence" value="ECO:0007669"/>
    <property type="project" value="TreeGrafter"/>
</dbReference>
<accession>A0A4U0UQ62</accession>
<feature type="region of interest" description="Disordered" evidence="3">
    <location>
        <begin position="473"/>
        <end position="526"/>
    </location>
</feature>
<protein>
    <submittedName>
        <fullName evidence="4">Uncharacterized protein</fullName>
    </submittedName>
</protein>
<name>A0A4U0UQ62_9PEZI</name>
<dbReference type="OrthoDB" id="5598844at2759"/>
<feature type="compositionally biased region" description="Basic residues" evidence="3">
    <location>
        <begin position="197"/>
        <end position="209"/>
    </location>
</feature>
<organism evidence="4 5">
    <name type="scientific">Friedmanniomyces endolithicus</name>
    <dbReference type="NCBI Taxonomy" id="329885"/>
    <lineage>
        <taxon>Eukaryota</taxon>
        <taxon>Fungi</taxon>
        <taxon>Dikarya</taxon>
        <taxon>Ascomycota</taxon>
        <taxon>Pezizomycotina</taxon>
        <taxon>Dothideomycetes</taxon>
        <taxon>Dothideomycetidae</taxon>
        <taxon>Mycosphaerellales</taxon>
        <taxon>Teratosphaeriaceae</taxon>
        <taxon>Friedmanniomyces</taxon>
    </lineage>
</organism>
<dbReference type="InterPro" id="IPR013933">
    <property type="entry name" value="CRC_Rsc7/Swp82"/>
</dbReference>
<reference evidence="4 5" key="1">
    <citation type="submission" date="2017-03" db="EMBL/GenBank/DDBJ databases">
        <title>Genomes of endolithic fungi from Antarctica.</title>
        <authorList>
            <person name="Coleine C."/>
            <person name="Masonjones S."/>
            <person name="Stajich J.E."/>
        </authorList>
    </citation>
    <scope>NUCLEOTIDE SEQUENCE [LARGE SCALE GENOMIC DNA]</scope>
    <source>
        <strain evidence="4 5">CCFEE 5311</strain>
    </source>
</reference>
<dbReference type="STRING" id="329885.A0A4U0UQ62"/>
<dbReference type="AlphaFoldDB" id="A0A4U0UQ62"/>
<evidence type="ECO:0000256" key="2">
    <source>
        <dbReference type="ARBA" id="ARBA00023163"/>
    </source>
</evidence>
<evidence type="ECO:0000256" key="3">
    <source>
        <dbReference type="SAM" id="MobiDB-lite"/>
    </source>
</evidence>
<dbReference type="PANTHER" id="PTHR22597">
    <property type="entry name" value="POLYCOMB GROUP PROTEIN"/>
    <property type="match status" value="1"/>
</dbReference>
<feature type="compositionally biased region" description="Basic and acidic residues" evidence="3">
    <location>
        <begin position="34"/>
        <end position="44"/>
    </location>
</feature>
<sequence length="630" mass="68497">MSEGVLGRSCGLRHQFGGLILKLASRVAPLCSRGTRDTASKDAVPEGCDNSAQQNKEQPTDRKSGNTYGGKRNRGTIFTRTPNKVHDWPEDDDMLDDDGEEGVVYDEDVDEEAEEDAGTPAQNEDGGEDDGDAPPTVTAMPARRRGRGCGRGSGIGRRSARDYGTPQPHDGDGEEGSESGTPFRRRRGGRPEGSARGRGRGGFRGRRRGALQTEAPRQVVDKNGRALDVVDEEVQVDDDEEGNTKVDAKGNLQGGRDYRVRTFKILGKEDRLYMLSTEPARCCGFRDSYLFFAKHPKLWKVLLAEEEKKDLIDRDVLPSSYKGRNIGVVTARSVYREFGAKIIVGGRRVIDDYKVALARANGEVEGELADPEDRIPVNKEDYDRNRYVAWFGASEVYRIAAQGAVPGKPGPMGKRRTNVTVGNWQHMHAREASRFNTFAAAARKSNLDGVYDAHTNMMFYPQIMQPTRARWEQIPPPATASSPQQQHATPNGYHLTNGATSHADTGDHADDPDAQDLPPSLPTLTPTIFSPVPPIISRNFAVIDTHFLSPALTNPSHPGPNNTTPASSTGGGGLCGIPDDILAELPADCRAAFEEAKKAERGWSGLWGVEAEVGMRPRAGLGVGLSGFPV</sequence>
<proteinExistence type="predicted"/>
<keyword evidence="2" id="KW-0804">Transcription</keyword>
<evidence type="ECO:0000256" key="1">
    <source>
        <dbReference type="ARBA" id="ARBA00023015"/>
    </source>
</evidence>
<evidence type="ECO:0000313" key="4">
    <source>
        <dbReference type="EMBL" id="TKA37994.1"/>
    </source>
</evidence>
<feature type="compositionally biased region" description="Polar residues" evidence="3">
    <location>
        <begin position="553"/>
        <end position="568"/>
    </location>
</feature>
<comment type="caution">
    <text evidence="4">The sequence shown here is derived from an EMBL/GenBank/DDBJ whole genome shotgun (WGS) entry which is preliminary data.</text>
</comment>
<keyword evidence="1" id="KW-0805">Transcription regulation</keyword>
<evidence type="ECO:0000313" key="5">
    <source>
        <dbReference type="Proteomes" id="UP000310066"/>
    </source>
</evidence>
<gene>
    <name evidence="4" type="ORF">B0A54_10598</name>
</gene>
<feature type="region of interest" description="Disordered" evidence="3">
    <location>
        <begin position="33"/>
        <end position="215"/>
    </location>
</feature>
<feature type="compositionally biased region" description="Acidic residues" evidence="3">
    <location>
        <begin position="89"/>
        <end position="117"/>
    </location>
</feature>
<dbReference type="EMBL" id="NAJP01000048">
    <property type="protein sequence ID" value="TKA37994.1"/>
    <property type="molecule type" value="Genomic_DNA"/>
</dbReference>
<dbReference type="PANTHER" id="PTHR22597:SF3">
    <property type="entry name" value="CHROMATIN STRUCTURE-REMODELING COMPLEX SUBUNIT RSC7"/>
    <property type="match status" value="1"/>
</dbReference>
<dbReference type="Pfam" id="PF08624">
    <property type="entry name" value="CRC_subunit"/>
    <property type="match status" value="1"/>
</dbReference>
<feature type="region of interest" description="Disordered" evidence="3">
    <location>
        <begin position="553"/>
        <end position="572"/>
    </location>
</feature>
<dbReference type="Proteomes" id="UP000310066">
    <property type="component" value="Unassembled WGS sequence"/>
</dbReference>
<dbReference type="GO" id="GO:0031490">
    <property type="term" value="F:chromatin DNA binding"/>
    <property type="evidence" value="ECO:0007669"/>
    <property type="project" value="TreeGrafter"/>
</dbReference>